<keyword evidence="2" id="KW-1185">Reference proteome</keyword>
<evidence type="ECO:0000313" key="1">
    <source>
        <dbReference type="EMBL" id="KAK0428593.1"/>
    </source>
</evidence>
<sequence length="386" mass="44395">MGKRSDEEEEDDEEEDLEPKIVSVPAFPSKYFIAKEVDRVLRGKGTKKCVLLMYEKTYDCLNSVESRTMESLSPELVAAILDAVNFKSLKSLSLLCSSWQDSVDRALPQRFDATVEIAFLKGSYLVDYSMKKDLLTCEANSIFYSDRSIRPWTYSDSDSGNIETMYLSVKTMDHQLDIGLQGGIRQSRPSFLRKMHKVFRLMTACRIVTIDIDELEDYPGDLLDLLPEGTLPGKLVLNTVKCNSIPPFDIPIRLRRAPFDTLNAETLRHASTLRDKDALDWLVDMWSRQQRMWKEPISIRFEYPAFPSHYYYKRRNLSHYLEVKYEEDLEFKYSYVFSYSNSTHFFVPFPLRTLSTSLAMQYCDGKAGAETIFGSMSSSSSSGVFP</sequence>
<comment type="caution">
    <text evidence="1">The sequence shown here is derived from an EMBL/GenBank/DDBJ whole genome shotgun (WGS) entry which is preliminary data.</text>
</comment>
<protein>
    <recommendedName>
        <fullName evidence="3">F-box domain-containing protein</fullName>
    </recommendedName>
</protein>
<accession>A0AA39IT72</accession>
<dbReference type="AlphaFoldDB" id="A0AA39IT72"/>
<gene>
    <name evidence="1" type="ORF">QR680_010893</name>
</gene>
<evidence type="ECO:0000313" key="2">
    <source>
        <dbReference type="Proteomes" id="UP001175271"/>
    </source>
</evidence>
<proteinExistence type="predicted"/>
<organism evidence="1 2">
    <name type="scientific">Steinernema hermaphroditum</name>
    <dbReference type="NCBI Taxonomy" id="289476"/>
    <lineage>
        <taxon>Eukaryota</taxon>
        <taxon>Metazoa</taxon>
        <taxon>Ecdysozoa</taxon>
        <taxon>Nematoda</taxon>
        <taxon>Chromadorea</taxon>
        <taxon>Rhabditida</taxon>
        <taxon>Tylenchina</taxon>
        <taxon>Panagrolaimomorpha</taxon>
        <taxon>Strongyloidoidea</taxon>
        <taxon>Steinernematidae</taxon>
        <taxon>Steinernema</taxon>
    </lineage>
</organism>
<reference evidence="1" key="1">
    <citation type="submission" date="2023-06" db="EMBL/GenBank/DDBJ databases">
        <title>Genomic analysis of the entomopathogenic nematode Steinernema hermaphroditum.</title>
        <authorList>
            <person name="Schwarz E.M."/>
            <person name="Heppert J.K."/>
            <person name="Baniya A."/>
            <person name="Schwartz H.T."/>
            <person name="Tan C.-H."/>
            <person name="Antoshechkin I."/>
            <person name="Sternberg P.W."/>
            <person name="Goodrich-Blair H."/>
            <person name="Dillman A.R."/>
        </authorList>
    </citation>
    <scope>NUCLEOTIDE SEQUENCE</scope>
    <source>
        <strain evidence="1">PS9179</strain>
        <tissue evidence="1">Whole animal</tissue>
    </source>
</reference>
<evidence type="ECO:0008006" key="3">
    <source>
        <dbReference type="Google" id="ProtNLM"/>
    </source>
</evidence>
<dbReference type="Proteomes" id="UP001175271">
    <property type="component" value="Unassembled WGS sequence"/>
</dbReference>
<name>A0AA39IT72_9BILA</name>
<dbReference type="EMBL" id="JAUCMV010000001">
    <property type="protein sequence ID" value="KAK0428593.1"/>
    <property type="molecule type" value="Genomic_DNA"/>
</dbReference>